<evidence type="ECO:0000313" key="3">
    <source>
        <dbReference type="Proteomes" id="UP000192578"/>
    </source>
</evidence>
<gene>
    <name evidence="2" type="ORF">BV898_11462</name>
</gene>
<keyword evidence="1" id="KW-0732">Signal</keyword>
<proteinExistence type="predicted"/>
<evidence type="ECO:0000256" key="1">
    <source>
        <dbReference type="SAM" id="SignalP"/>
    </source>
</evidence>
<keyword evidence="3" id="KW-1185">Reference proteome</keyword>
<sequence>MHTLTLFTAALMGAAMLSLGTAATLEGWNPWGTPNGGCPSFPQAVSVTIAGRQHWFVGDEEVSGRCITPGTCLCANIVDPCFGNPRCLNFPDAVCMSNCCQRHFYRGTQEVSARCITSL</sequence>
<feature type="signal peptide" evidence="1">
    <location>
        <begin position="1"/>
        <end position="22"/>
    </location>
</feature>
<name>A0A1W0WGL4_HYPEX</name>
<protein>
    <recommendedName>
        <fullName evidence="4">Single domain-containing protein</fullName>
    </recommendedName>
</protein>
<evidence type="ECO:0008006" key="4">
    <source>
        <dbReference type="Google" id="ProtNLM"/>
    </source>
</evidence>
<accession>A0A1W0WGL4</accession>
<feature type="chain" id="PRO_5013320433" description="Single domain-containing protein" evidence="1">
    <location>
        <begin position="23"/>
        <end position="119"/>
    </location>
</feature>
<dbReference type="EMBL" id="MTYJ01000106">
    <property type="protein sequence ID" value="OQV14344.1"/>
    <property type="molecule type" value="Genomic_DNA"/>
</dbReference>
<organism evidence="2 3">
    <name type="scientific">Hypsibius exemplaris</name>
    <name type="common">Freshwater tardigrade</name>
    <dbReference type="NCBI Taxonomy" id="2072580"/>
    <lineage>
        <taxon>Eukaryota</taxon>
        <taxon>Metazoa</taxon>
        <taxon>Ecdysozoa</taxon>
        <taxon>Tardigrada</taxon>
        <taxon>Eutardigrada</taxon>
        <taxon>Parachela</taxon>
        <taxon>Hypsibioidea</taxon>
        <taxon>Hypsibiidae</taxon>
        <taxon>Hypsibius</taxon>
    </lineage>
</organism>
<comment type="caution">
    <text evidence="2">The sequence shown here is derived from an EMBL/GenBank/DDBJ whole genome shotgun (WGS) entry which is preliminary data.</text>
</comment>
<dbReference type="AlphaFoldDB" id="A0A1W0WGL4"/>
<evidence type="ECO:0000313" key="2">
    <source>
        <dbReference type="EMBL" id="OQV14344.1"/>
    </source>
</evidence>
<dbReference type="Proteomes" id="UP000192578">
    <property type="component" value="Unassembled WGS sequence"/>
</dbReference>
<reference evidence="3" key="1">
    <citation type="submission" date="2017-01" db="EMBL/GenBank/DDBJ databases">
        <title>Comparative genomics of anhydrobiosis in the tardigrade Hypsibius dujardini.</title>
        <authorList>
            <person name="Yoshida Y."/>
            <person name="Koutsovoulos G."/>
            <person name="Laetsch D."/>
            <person name="Stevens L."/>
            <person name="Kumar S."/>
            <person name="Horikawa D."/>
            <person name="Ishino K."/>
            <person name="Komine S."/>
            <person name="Tomita M."/>
            <person name="Blaxter M."/>
            <person name="Arakawa K."/>
        </authorList>
    </citation>
    <scope>NUCLEOTIDE SEQUENCE [LARGE SCALE GENOMIC DNA]</scope>
    <source>
        <strain evidence="3">Z151</strain>
    </source>
</reference>